<dbReference type="SUPFAM" id="SSF52540">
    <property type="entry name" value="P-loop containing nucleoside triphosphate hydrolases"/>
    <property type="match status" value="1"/>
</dbReference>
<protein>
    <submittedName>
        <fullName evidence="8">Sigma-54 dependent DNA-binding transcriptional regulator</fullName>
    </submittedName>
</protein>
<dbReference type="Pfam" id="PF02954">
    <property type="entry name" value="HTH_8"/>
    <property type="match status" value="1"/>
</dbReference>
<dbReference type="GO" id="GO:0006355">
    <property type="term" value="P:regulation of DNA-templated transcription"/>
    <property type="evidence" value="ECO:0007669"/>
    <property type="project" value="InterPro"/>
</dbReference>
<evidence type="ECO:0000313" key="8">
    <source>
        <dbReference type="EMBL" id="ABC37782.1"/>
    </source>
</evidence>
<keyword evidence="3" id="KW-0805">Transcription regulation</keyword>
<keyword evidence="9" id="KW-1185">Reference proteome</keyword>
<evidence type="ECO:0000256" key="5">
    <source>
        <dbReference type="ARBA" id="ARBA00023163"/>
    </source>
</evidence>
<dbReference type="InterPro" id="IPR002078">
    <property type="entry name" value="Sigma_54_int"/>
</dbReference>
<organism evidence="8 9">
    <name type="scientific">Burkholderia thailandensis (strain ATCC 700388 / DSM 13276 / CCUG 48851 / CIP 106301 / E264)</name>
    <dbReference type="NCBI Taxonomy" id="271848"/>
    <lineage>
        <taxon>Bacteria</taxon>
        <taxon>Pseudomonadati</taxon>
        <taxon>Pseudomonadota</taxon>
        <taxon>Betaproteobacteria</taxon>
        <taxon>Burkholderiales</taxon>
        <taxon>Burkholderiaceae</taxon>
        <taxon>Burkholderia</taxon>
        <taxon>pseudomallei group</taxon>
    </lineage>
</organism>
<dbReference type="HOGENOM" id="CLU_000445_0_6_4"/>
<feature type="region of interest" description="Disordered" evidence="6">
    <location>
        <begin position="71"/>
        <end position="117"/>
    </location>
</feature>
<dbReference type="Gene3D" id="1.10.10.60">
    <property type="entry name" value="Homeodomain-like"/>
    <property type="match status" value="1"/>
</dbReference>
<sequence length="629" mass="69619">MSWEIAPTFARPAAAFARGARAFAIAASMSGRTSSTATPRGRLQRHDAADAPTFLAHRATRVARIAVPCPRPGRAHMRRSNTDTARRPPGIPAVLPHRSRQRRAPRDDARGARAPHTEHCTPRAALGAPAPDTFRTTFQLRCIVPDFRFPSDCAPPGHAGQRTASPADAAARQLVYLSRTPDTTLVEHLRARRWNVHVARSAHEAARRVKPDQPQAGIADLDGFAPRELPTLEAVLRQQQVGWIALAGDARINDPDVRRLIRQYCFDYMPGLPPHETIDYLVGHAYGMVALCDLDLMAGATETGDEMVGACDAMQQLFRMIRKVAATDATVFISGESGTGKELTALAIHERSERRKAPFVAINCGAIPNHLLQSELFGYERGAFTGASQRKIGRVESADGGTLFLDEIGDMPLESQASMLRFLQEGKIERLGGHESIPVDVRIISATHVDLDAAMREGRFREDLYHRLCVLKLEEPPLRARDKDIEILAHHILHRFRSDGARRIHGFTSCAIEAMYNYQWPGNVRELINRIRRAIVMSDSRHLSAADLDLAPFAARQATTLAEARERAERRTIEASLLRHRNRLTEAAAELGVSRATLYRLMVSHGLRELSWGTHRTGASDPDDEAEPT</sequence>
<feature type="domain" description="Sigma-54 factor interaction" evidence="7">
    <location>
        <begin position="307"/>
        <end position="536"/>
    </location>
</feature>
<dbReference type="PROSITE" id="PS00676">
    <property type="entry name" value="SIGMA54_INTERACT_2"/>
    <property type="match status" value="1"/>
</dbReference>
<dbReference type="InterPro" id="IPR009057">
    <property type="entry name" value="Homeodomain-like_sf"/>
</dbReference>
<evidence type="ECO:0000256" key="1">
    <source>
        <dbReference type="ARBA" id="ARBA00022741"/>
    </source>
</evidence>
<dbReference type="InterPro" id="IPR058031">
    <property type="entry name" value="AAA_lid_NorR"/>
</dbReference>
<keyword evidence="2" id="KW-0067">ATP-binding</keyword>
<dbReference type="EMBL" id="CP000086">
    <property type="protein sequence ID" value="ABC37782.1"/>
    <property type="molecule type" value="Genomic_DNA"/>
</dbReference>
<dbReference type="Proteomes" id="UP000001930">
    <property type="component" value="Chromosome I"/>
</dbReference>
<keyword evidence="4 8" id="KW-0238">DNA-binding</keyword>
<dbReference type="GO" id="GO:0005524">
    <property type="term" value="F:ATP binding"/>
    <property type="evidence" value="ECO:0007669"/>
    <property type="project" value="UniProtKB-KW"/>
</dbReference>
<dbReference type="AlphaFoldDB" id="Q2SXY7"/>
<dbReference type="Gene3D" id="1.10.8.60">
    <property type="match status" value="1"/>
</dbReference>
<dbReference type="Pfam" id="PF00158">
    <property type="entry name" value="Sigma54_activat"/>
    <property type="match status" value="1"/>
</dbReference>
<dbReference type="InterPro" id="IPR045343">
    <property type="entry name" value="VpsR"/>
</dbReference>
<dbReference type="SUPFAM" id="SSF46689">
    <property type="entry name" value="Homeodomain-like"/>
    <property type="match status" value="1"/>
</dbReference>
<dbReference type="FunFam" id="3.40.50.300:FF:000006">
    <property type="entry name" value="DNA-binding transcriptional regulator NtrC"/>
    <property type="match status" value="1"/>
</dbReference>
<keyword evidence="1" id="KW-0547">Nucleotide-binding</keyword>
<evidence type="ECO:0000259" key="7">
    <source>
        <dbReference type="PROSITE" id="PS50045"/>
    </source>
</evidence>
<dbReference type="PANTHER" id="PTHR32071">
    <property type="entry name" value="TRANSCRIPTIONAL REGULATORY PROTEIN"/>
    <property type="match status" value="1"/>
</dbReference>
<dbReference type="PROSITE" id="PS00688">
    <property type="entry name" value="SIGMA54_INTERACT_3"/>
    <property type="match status" value="1"/>
</dbReference>
<dbReference type="GO" id="GO:0043565">
    <property type="term" value="F:sequence-specific DNA binding"/>
    <property type="evidence" value="ECO:0007669"/>
    <property type="project" value="InterPro"/>
</dbReference>
<dbReference type="InterPro" id="IPR003593">
    <property type="entry name" value="AAA+_ATPase"/>
</dbReference>
<dbReference type="Pfam" id="PF20161">
    <property type="entry name" value="VpsR"/>
    <property type="match status" value="1"/>
</dbReference>
<dbReference type="Gene3D" id="3.40.50.300">
    <property type="entry name" value="P-loop containing nucleotide triphosphate hydrolases"/>
    <property type="match status" value="1"/>
</dbReference>
<feature type="compositionally biased region" description="Basic and acidic residues" evidence="6">
    <location>
        <begin position="104"/>
        <end position="117"/>
    </location>
</feature>
<dbReference type="SMART" id="SM00382">
    <property type="entry name" value="AAA"/>
    <property type="match status" value="1"/>
</dbReference>
<dbReference type="InterPro" id="IPR025943">
    <property type="entry name" value="Sigma_54_int_dom_ATP-bd_2"/>
</dbReference>
<dbReference type="PROSITE" id="PS50045">
    <property type="entry name" value="SIGMA54_INTERACT_4"/>
    <property type="match status" value="1"/>
</dbReference>
<proteinExistence type="predicted"/>
<reference evidence="8 9" key="1">
    <citation type="journal article" date="2005" name="BMC Genomics">
        <title>Bacterial genome adaptation to niches: divergence of the potential virulence genes in three Burkholderia species of different survival strategies.</title>
        <authorList>
            <person name="Kim H.S."/>
            <person name="Schell M.A."/>
            <person name="Yu Y."/>
            <person name="Ulrich R.L."/>
            <person name="Sarria S.H."/>
            <person name="Nierman W.C."/>
            <person name="DeShazer D."/>
        </authorList>
    </citation>
    <scope>NUCLEOTIDE SEQUENCE [LARGE SCALE GENOMIC DNA]</scope>
    <source>
        <strain evidence="9">ATCC 700388 / DSM 13276 / CCUG 48851 / CIP 106301 / E264</strain>
    </source>
</reference>
<gene>
    <name evidence="8" type="ordered locus">BTH_I1675</name>
</gene>
<dbReference type="InterPro" id="IPR027417">
    <property type="entry name" value="P-loop_NTPase"/>
</dbReference>
<dbReference type="InterPro" id="IPR002197">
    <property type="entry name" value="HTH_Fis"/>
</dbReference>
<dbReference type="InterPro" id="IPR025944">
    <property type="entry name" value="Sigma_54_int_dom_CS"/>
</dbReference>
<evidence type="ECO:0000256" key="4">
    <source>
        <dbReference type="ARBA" id="ARBA00023125"/>
    </source>
</evidence>
<evidence type="ECO:0000256" key="6">
    <source>
        <dbReference type="SAM" id="MobiDB-lite"/>
    </source>
</evidence>
<name>Q2SXY7_BURTA</name>
<evidence type="ECO:0000313" key="9">
    <source>
        <dbReference type="Proteomes" id="UP000001930"/>
    </source>
</evidence>
<accession>Q2SXY7</accession>
<dbReference type="Pfam" id="PF25601">
    <property type="entry name" value="AAA_lid_14"/>
    <property type="match status" value="1"/>
</dbReference>
<evidence type="ECO:0000256" key="3">
    <source>
        <dbReference type="ARBA" id="ARBA00023015"/>
    </source>
</evidence>
<dbReference type="PANTHER" id="PTHR32071:SF120">
    <property type="entry name" value="TRANSCRIPTIONAL REGULATOR-RELATED"/>
    <property type="match status" value="1"/>
</dbReference>
<keyword evidence="5" id="KW-0804">Transcription</keyword>
<evidence type="ECO:0000256" key="2">
    <source>
        <dbReference type="ARBA" id="ARBA00022840"/>
    </source>
</evidence>
<dbReference type="CDD" id="cd00009">
    <property type="entry name" value="AAA"/>
    <property type="match status" value="1"/>
</dbReference>
<dbReference type="KEGG" id="bte:BTH_I1675"/>